<comment type="caution">
    <text evidence="1">The sequence shown here is derived from an EMBL/GenBank/DDBJ whole genome shotgun (WGS) entry which is preliminary data.</text>
</comment>
<dbReference type="PANTHER" id="PTHR13192:SF3">
    <property type="entry name" value="COBALAMIN TRAFFICKING PROTEIN CBLD"/>
    <property type="match status" value="1"/>
</dbReference>
<dbReference type="GO" id="GO:0009235">
    <property type="term" value="P:cobalamin metabolic process"/>
    <property type="evidence" value="ECO:0007669"/>
    <property type="project" value="InterPro"/>
</dbReference>
<dbReference type="AlphaFoldDB" id="A0A448X260"/>
<dbReference type="InterPro" id="IPR019362">
    <property type="entry name" value="MMADHC"/>
</dbReference>
<dbReference type="OrthoDB" id="10263782at2759"/>
<accession>A0A448X260</accession>
<proteinExistence type="predicted"/>
<dbReference type="PANTHER" id="PTHR13192">
    <property type="entry name" value="MY011 PROTEIN"/>
    <property type="match status" value="1"/>
</dbReference>
<protein>
    <submittedName>
        <fullName evidence="1">Uncharacterized protein</fullName>
    </submittedName>
</protein>
<sequence>MARHNDSSSVAPFYESNIKMEHLGFTVDDLGCCRVLRHPLWGHRAFTGIILTDAPQDHPILTSMLTTPVVASSLTPMAI</sequence>
<organism evidence="1 2">
    <name type="scientific">Protopolystoma xenopodis</name>
    <dbReference type="NCBI Taxonomy" id="117903"/>
    <lineage>
        <taxon>Eukaryota</taxon>
        <taxon>Metazoa</taxon>
        <taxon>Spiralia</taxon>
        <taxon>Lophotrochozoa</taxon>
        <taxon>Platyhelminthes</taxon>
        <taxon>Monogenea</taxon>
        <taxon>Polyopisthocotylea</taxon>
        <taxon>Polystomatidea</taxon>
        <taxon>Polystomatidae</taxon>
        <taxon>Protopolystoma</taxon>
    </lineage>
</organism>
<gene>
    <name evidence="1" type="ORF">PXEA_LOCUS19425</name>
</gene>
<dbReference type="Pfam" id="PF10229">
    <property type="entry name" value="MMADHC"/>
    <property type="match status" value="1"/>
</dbReference>
<dbReference type="EMBL" id="CAAALY010077351">
    <property type="protein sequence ID" value="VEL25985.1"/>
    <property type="molecule type" value="Genomic_DNA"/>
</dbReference>
<name>A0A448X260_9PLAT</name>
<dbReference type="Proteomes" id="UP000784294">
    <property type="component" value="Unassembled WGS sequence"/>
</dbReference>
<evidence type="ECO:0000313" key="1">
    <source>
        <dbReference type="EMBL" id="VEL25985.1"/>
    </source>
</evidence>
<reference evidence="1" key="1">
    <citation type="submission" date="2018-11" db="EMBL/GenBank/DDBJ databases">
        <authorList>
            <consortium name="Pathogen Informatics"/>
        </authorList>
    </citation>
    <scope>NUCLEOTIDE SEQUENCE</scope>
</reference>
<evidence type="ECO:0000313" key="2">
    <source>
        <dbReference type="Proteomes" id="UP000784294"/>
    </source>
</evidence>
<dbReference type="GO" id="GO:0005739">
    <property type="term" value="C:mitochondrion"/>
    <property type="evidence" value="ECO:0007669"/>
    <property type="project" value="TreeGrafter"/>
</dbReference>
<keyword evidence="2" id="KW-1185">Reference proteome</keyword>